<dbReference type="EMBL" id="PUIB01000030">
    <property type="protein sequence ID" value="PQO26555.1"/>
    <property type="molecule type" value="Genomic_DNA"/>
</dbReference>
<evidence type="ECO:0000313" key="2">
    <source>
        <dbReference type="EMBL" id="PQO26555.1"/>
    </source>
</evidence>
<name>A0A2S8F312_9BACT</name>
<dbReference type="Proteomes" id="UP000239388">
    <property type="component" value="Unassembled WGS sequence"/>
</dbReference>
<proteinExistence type="predicted"/>
<dbReference type="Pfam" id="PF14436">
    <property type="entry name" value="EndoU_bacteria"/>
    <property type="match status" value="1"/>
</dbReference>
<sequence>MRTPTPRSLEPMRWRVFLTFHQRDLLTTVPNAIMATQGRGHGTPARSKGIGGAHNLDEFNAAASAENIRIANRTPHPSQAGIEKIEYQIPALDAAGNPTGGYKAKVFEKTVYDPKVISDADMLRLGQEAANEALSRGALTREWTGTASNGMRFRGYLDDAGNVRSFFPEF</sequence>
<evidence type="ECO:0000259" key="1">
    <source>
        <dbReference type="Pfam" id="PF14436"/>
    </source>
</evidence>
<comment type="caution">
    <text evidence="2">The sequence shown here is derived from an EMBL/GenBank/DDBJ whole genome shotgun (WGS) entry which is preliminary data.</text>
</comment>
<evidence type="ECO:0000313" key="3">
    <source>
        <dbReference type="Proteomes" id="UP000239388"/>
    </source>
</evidence>
<dbReference type="GO" id="GO:0004519">
    <property type="term" value="F:endonuclease activity"/>
    <property type="evidence" value="ECO:0007669"/>
    <property type="project" value="InterPro"/>
</dbReference>
<reference evidence="2 3" key="1">
    <citation type="submission" date="2018-02" db="EMBL/GenBank/DDBJ databases">
        <title>Comparative genomes isolates from brazilian mangrove.</title>
        <authorList>
            <person name="Araujo J.E."/>
            <person name="Taketani R.G."/>
            <person name="Silva M.C.P."/>
            <person name="Loureco M.V."/>
            <person name="Andreote F.D."/>
        </authorList>
    </citation>
    <scope>NUCLEOTIDE SEQUENCE [LARGE SCALE GENOMIC DNA]</scope>
    <source>
        <strain evidence="2 3">NAP PRIS-MGV</strain>
    </source>
</reference>
<accession>A0A2S8F312</accession>
<feature type="domain" description="Bacterial EndoU nuclease" evidence="1">
    <location>
        <begin position="42"/>
        <end position="168"/>
    </location>
</feature>
<organism evidence="2 3">
    <name type="scientific">Blastopirellula marina</name>
    <dbReference type="NCBI Taxonomy" id="124"/>
    <lineage>
        <taxon>Bacteria</taxon>
        <taxon>Pseudomonadati</taxon>
        <taxon>Planctomycetota</taxon>
        <taxon>Planctomycetia</taxon>
        <taxon>Pirellulales</taxon>
        <taxon>Pirellulaceae</taxon>
        <taxon>Blastopirellula</taxon>
    </lineage>
</organism>
<protein>
    <recommendedName>
        <fullName evidence="1">Bacterial EndoU nuclease domain-containing protein</fullName>
    </recommendedName>
</protein>
<dbReference type="InterPro" id="IPR029501">
    <property type="entry name" value="EndoU_bac"/>
</dbReference>
<gene>
    <name evidence="2" type="ORF">C5Y98_29650</name>
</gene>
<dbReference type="CDD" id="cd20686">
    <property type="entry name" value="CdiA-CT_Ec-like"/>
    <property type="match status" value="1"/>
</dbReference>
<dbReference type="AlphaFoldDB" id="A0A2S8F312"/>